<comment type="cofactor">
    <cofactor evidence="9">
        <name>[2Fe-2S] cluster</name>
        <dbReference type="ChEBI" id="CHEBI:190135"/>
    </cofactor>
</comment>
<dbReference type="InterPro" id="IPR005805">
    <property type="entry name" value="Rieske_Fe-S_prot_C"/>
</dbReference>
<accession>A0ABY2DYU6</accession>
<gene>
    <name evidence="12" type="ORF">EXU48_19680</name>
</gene>
<keyword evidence="6" id="KW-0411">Iron-sulfur</keyword>
<keyword evidence="4" id="KW-0479">Metal-binding</keyword>
<evidence type="ECO:0000259" key="11">
    <source>
        <dbReference type="PROSITE" id="PS51296"/>
    </source>
</evidence>
<name>A0ABY2DYU6_9MICO</name>
<evidence type="ECO:0000256" key="3">
    <source>
        <dbReference type="ARBA" id="ARBA00022714"/>
    </source>
</evidence>
<dbReference type="InterPro" id="IPR014349">
    <property type="entry name" value="Rieske_Fe-S_prot"/>
</dbReference>
<evidence type="ECO:0000256" key="10">
    <source>
        <dbReference type="SAM" id="SignalP"/>
    </source>
</evidence>
<dbReference type="SUPFAM" id="SSF50022">
    <property type="entry name" value="ISP domain"/>
    <property type="match status" value="1"/>
</dbReference>
<evidence type="ECO:0000256" key="7">
    <source>
        <dbReference type="ARBA" id="ARBA00023157"/>
    </source>
</evidence>
<dbReference type="PROSITE" id="PS51296">
    <property type="entry name" value="RIESKE"/>
    <property type="match status" value="1"/>
</dbReference>
<feature type="chain" id="PRO_5046485595" description="Cytochrome bc1 complex Rieske iron-sulfur subunit" evidence="10">
    <location>
        <begin position="25"/>
        <end position="134"/>
    </location>
</feature>
<dbReference type="CDD" id="cd03467">
    <property type="entry name" value="Rieske"/>
    <property type="match status" value="1"/>
</dbReference>
<evidence type="ECO:0000256" key="1">
    <source>
        <dbReference type="ARBA" id="ARBA00002494"/>
    </source>
</evidence>
<keyword evidence="5" id="KW-0408">Iron</keyword>
<dbReference type="InterPro" id="IPR036922">
    <property type="entry name" value="Rieske_2Fe-2S_sf"/>
</dbReference>
<dbReference type="InterPro" id="IPR006311">
    <property type="entry name" value="TAT_signal"/>
</dbReference>
<dbReference type="PROSITE" id="PS51257">
    <property type="entry name" value="PROKAR_LIPOPROTEIN"/>
    <property type="match status" value="1"/>
</dbReference>
<keyword evidence="3" id="KW-0001">2Fe-2S</keyword>
<sequence>MCPCPSRRQVLLASGGGVTLAGLAACTGAPEVEEPTAGETLVALADVPVGGSLVLTTDDGVELVVAQPTDGEVVAFSAICTHQGCSVRVREDVLYCPCHGSEFEQLTGAVVSGPADQPLPEVAVQIREGNVVTA</sequence>
<evidence type="ECO:0000256" key="4">
    <source>
        <dbReference type="ARBA" id="ARBA00022723"/>
    </source>
</evidence>
<feature type="domain" description="Rieske" evidence="11">
    <location>
        <begin position="39"/>
        <end position="133"/>
    </location>
</feature>
<evidence type="ECO:0000256" key="9">
    <source>
        <dbReference type="ARBA" id="ARBA00034078"/>
    </source>
</evidence>
<dbReference type="PRINTS" id="PR00162">
    <property type="entry name" value="RIESKE"/>
</dbReference>
<organism evidence="12 13">
    <name type="scientific">Occultella glacieicola</name>
    <dbReference type="NCBI Taxonomy" id="2518684"/>
    <lineage>
        <taxon>Bacteria</taxon>
        <taxon>Bacillati</taxon>
        <taxon>Actinomycetota</taxon>
        <taxon>Actinomycetes</taxon>
        <taxon>Micrococcales</taxon>
        <taxon>Ruaniaceae</taxon>
        <taxon>Occultella</taxon>
    </lineage>
</organism>
<comment type="function">
    <text evidence="1">Iron-sulfur subunit of the cytochrome bc1 complex, an essential component of the respiratory electron transport chain required for ATP synthesis. The bc1 complex catalyzes the oxidation of menaquinol and the reduction of cytochrome c in the respiratory chain. The bc1 complex operates through a Q-cycle mechanism that couples electron transfer to generation of the proton gradient that drives ATP synthesis.</text>
</comment>
<dbReference type="InterPro" id="IPR017941">
    <property type="entry name" value="Rieske_2Fe-2S"/>
</dbReference>
<protein>
    <recommendedName>
        <fullName evidence="2">Cytochrome bc1 complex Rieske iron-sulfur subunit</fullName>
    </recommendedName>
    <alternativeName>
        <fullName evidence="8">Cytochrome bc1 reductase complex subunit QcrA</fullName>
    </alternativeName>
</protein>
<dbReference type="Proteomes" id="UP000504882">
    <property type="component" value="Unassembled WGS sequence"/>
</dbReference>
<feature type="signal peptide" evidence="10">
    <location>
        <begin position="1"/>
        <end position="24"/>
    </location>
</feature>
<evidence type="ECO:0000256" key="6">
    <source>
        <dbReference type="ARBA" id="ARBA00023014"/>
    </source>
</evidence>
<keyword evidence="7" id="KW-1015">Disulfide bond</keyword>
<reference evidence="12 13" key="1">
    <citation type="submission" date="2019-03" db="EMBL/GenBank/DDBJ databases">
        <title>Genomic features of bacteria from cold environments.</title>
        <authorList>
            <person name="Shen L."/>
        </authorList>
    </citation>
    <scope>NUCLEOTIDE SEQUENCE [LARGE SCALE GENOMIC DNA]</scope>
    <source>
        <strain evidence="13">T3246-1</strain>
    </source>
</reference>
<evidence type="ECO:0000256" key="2">
    <source>
        <dbReference type="ARBA" id="ARBA00015816"/>
    </source>
</evidence>
<dbReference type="PROSITE" id="PS51318">
    <property type="entry name" value="TAT"/>
    <property type="match status" value="1"/>
</dbReference>
<evidence type="ECO:0000256" key="8">
    <source>
        <dbReference type="ARBA" id="ARBA00029586"/>
    </source>
</evidence>
<evidence type="ECO:0000256" key="5">
    <source>
        <dbReference type="ARBA" id="ARBA00023004"/>
    </source>
</evidence>
<dbReference type="Pfam" id="PF00355">
    <property type="entry name" value="Rieske"/>
    <property type="match status" value="1"/>
</dbReference>
<dbReference type="RefSeq" id="WP_133109394.1">
    <property type="nucleotide sequence ID" value="NZ_SMNA01000011.1"/>
</dbReference>
<keyword evidence="13" id="KW-1185">Reference proteome</keyword>
<dbReference type="Gene3D" id="2.102.10.10">
    <property type="entry name" value="Rieske [2Fe-2S] iron-sulphur domain"/>
    <property type="match status" value="1"/>
</dbReference>
<dbReference type="EMBL" id="SMNA01000011">
    <property type="protein sequence ID" value="TDE89653.1"/>
    <property type="molecule type" value="Genomic_DNA"/>
</dbReference>
<comment type="caution">
    <text evidence="12">The sequence shown here is derived from an EMBL/GenBank/DDBJ whole genome shotgun (WGS) entry which is preliminary data.</text>
</comment>
<proteinExistence type="predicted"/>
<evidence type="ECO:0000313" key="13">
    <source>
        <dbReference type="Proteomes" id="UP000504882"/>
    </source>
</evidence>
<keyword evidence="10" id="KW-0732">Signal</keyword>
<evidence type="ECO:0000313" key="12">
    <source>
        <dbReference type="EMBL" id="TDE89653.1"/>
    </source>
</evidence>
<dbReference type="PANTHER" id="PTHR10134">
    <property type="entry name" value="CYTOCHROME B-C1 COMPLEX SUBUNIT RIESKE, MITOCHONDRIAL"/>
    <property type="match status" value="1"/>
</dbReference>